<sequence>MKHYRKPKSSFRQRLISHIKYGFTISAFHGMNHVVATKRHILERILWISIITASLAFGISKSYTIYTHYQKSPSVVNVELNSNDWLAEFPSLTLCQSKLNEVALKKLFK</sequence>
<evidence type="ECO:0000256" key="9">
    <source>
        <dbReference type="ARBA" id="ARBA00023136"/>
    </source>
</evidence>
<reference evidence="14" key="1">
    <citation type="submission" date="2022-03" db="EMBL/GenBank/DDBJ databases">
        <authorList>
            <person name="Sayadi A."/>
        </authorList>
    </citation>
    <scope>NUCLEOTIDE SEQUENCE</scope>
</reference>
<keyword evidence="8 12" id="KW-0406">Ion transport</keyword>
<evidence type="ECO:0000256" key="6">
    <source>
        <dbReference type="ARBA" id="ARBA00022989"/>
    </source>
</evidence>
<evidence type="ECO:0000313" key="15">
    <source>
        <dbReference type="Proteomes" id="UP001152888"/>
    </source>
</evidence>
<evidence type="ECO:0000256" key="12">
    <source>
        <dbReference type="RuleBase" id="RU000679"/>
    </source>
</evidence>
<dbReference type="Proteomes" id="UP001152888">
    <property type="component" value="Unassembled WGS sequence"/>
</dbReference>
<accession>A0A9P0Q019</accession>
<dbReference type="GO" id="GO:0016020">
    <property type="term" value="C:membrane"/>
    <property type="evidence" value="ECO:0007669"/>
    <property type="project" value="UniProtKB-SubCell"/>
</dbReference>
<evidence type="ECO:0000256" key="7">
    <source>
        <dbReference type="ARBA" id="ARBA00023053"/>
    </source>
</evidence>
<evidence type="ECO:0000256" key="11">
    <source>
        <dbReference type="ARBA" id="ARBA00023303"/>
    </source>
</evidence>
<dbReference type="AlphaFoldDB" id="A0A9P0Q019"/>
<dbReference type="OrthoDB" id="73875at2759"/>
<evidence type="ECO:0000313" key="14">
    <source>
        <dbReference type="EMBL" id="CAH2003639.1"/>
    </source>
</evidence>
<keyword evidence="7" id="KW-0915">Sodium</keyword>
<organism evidence="14 15">
    <name type="scientific">Acanthoscelides obtectus</name>
    <name type="common">Bean weevil</name>
    <name type="synonym">Bruchus obtectus</name>
    <dbReference type="NCBI Taxonomy" id="200917"/>
    <lineage>
        <taxon>Eukaryota</taxon>
        <taxon>Metazoa</taxon>
        <taxon>Ecdysozoa</taxon>
        <taxon>Arthropoda</taxon>
        <taxon>Hexapoda</taxon>
        <taxon>Insecta</taxon>
        <taxon>Pterygota</taxon>
        <taxon>Neoptera</taxon>
        <taxon>Endopterygota</taxon>
        <taxon>Coleoptera</taxon>
        <taxon>Polyphaga</taxon>
        <taxon>Cucujiformia</taxon>
        <taxon>Chrysomeloidea</taxon>
        <taxon>Chrysomelidae</taxon>
        <taxon>Bruchinae</taxon>
        <taxon>Bruchini</taxon>
        <taxon>Acanthoscelides</taxon>
    </lineage>
</organism>
<dbReference type="EMBL" id="CAKOFQ010007548">
    <property type="protein sequence ID" value="CAH2003639.1"/>
    <property type="molecule type" value="Genomic_DNA"/>
</dbReference>
<keyword evidence="10 12" id="KW-0739">Sodium transport</keyword>
<name>A0A9P0Q019_ACAOB</name>
<keyword evidence="6 13" id="KW-1133">Transmembrane helix</keyword>
<evidence type="ECO:0000256" key="10">
    <source>
        <dbReference type="ARBA" id="ARBA00023201"/>
    </source>
</evidence>
<evidence type="ECO:0000256" key="13">
    <source>
        <dbReference type="SAM" id="Phobius"/>
    </source>
</evidence>
<comment type="caution">
    <text evidence="14">The sequence shown here is derived from an EMBL/GenBank/DDBJ whole genome shotgun (WGS) entry which is preliminary data.</text>
</comment>
<feature type="transmembrane region" description="Helical" evidence="13">
    <location>
        <begin position="45"/>
        <end position="66"/>
    </location>
</feature>
<evidence type="ECO:0000256" key="1">
    <source>
        <dbReference type="ARBA" id="ARBA00004141"/>
    </source>
</evidence>
<comment type="similarity">
    <text evidence="2 12">Belongs to the amiloride-sensitive sodium channel (TC 1.A.6) family.</text>
</comment>
<keyword evidence="3 12" id="KW-0813">Transport</keyword>
<dbReference type="InterPro" id="IPR001873">
    <property type="entry name" value="ENaC"/>
</dbReference>
<gene>
    <name evidence="14" type="ORF">ACAOBT_LOCUS27523</name>
</gene>
<keyword evidence="11 12" id="KW-0407">Ion channel</keyword>
<proteinExistence type="inferred from homology"/>
<evidence type="ECO:0000256" key="2">
    <source>
        <dbReference type="ARBA" id="ARBA00007193"/>
    </source>
</evidence>
<keyword evidence="4 12" id="KW-0894">Sodium channel</keyword>
<evidence type="ECO:0000256" key="4">
    <source>
        <dbReference type="ARBA" id="ARBA00022461"/>
    </source>
</evidence>
<keyword evidence="15" id="KW-1185">Reference proteome</keyword>
<protein>
    <submittedName>
        <fullName evidence="14">Uncharacterized protein</fullName>
    </submittedName>
</protein>
<dbReference type="GO" id="GO:0005272">
    <property type="term" value="F:sodium channel activity"/>
    <property type="evidence" value="ECO:0007669"/>
    <property type="project" value="UniProtKB-KW"/>
</dbReference>
<keyword evidence="5 12" id="KW-0812">Transmembrane</keyword>
<evidence type="ECO:0000256" key="3">
    <source>
        <dbReference type="ARBA" id="ARBA00022448"/>
    </source>
</evidence>
<evidence type="ECO:0000256" key="8">
    <source>
        <dbReference type="ARBA" id="ARBA00023065"/>
    </source>
</evidence>
<comment type="subcellular location">
    <subcellularLocation>
        <location evidence="1">Membrane</location>
        <topology evidence="1">Multi-pass membrane protein</topology>
    </subcellularLocation>
</comment>
<dbReference type="Pfam" id="PF00858">
    <property type="entry name" value="ASC"/>
    <property type="match status" value="1"/>
</dbReference>
<evidence type="ECO:0000256" key="5">
    <source>
        <dbReference type="ARBA" id="ARBA00022692"/>
    </source>
</evidence>
<keyword evidence="9 13" id="KW-0472">Membrane</keyword>